<proteinExistence type="predicted"/>
<gene>
    <name evidence="1" type="ORF">OV287_30780</name>
</gene>
<protein>
    <submittedName>
        <fullName evidence="1">DUF2381 family protein</fullName>
    </submittedName>
</protein>
<dbReference type="InterPro" id="IPR011754">
    <property type="entry name" value="Mxa_paralog_2268"/>
</dbReference>
<evidence type="ECO:0000313" key="2">
    <source>
        <dbReference type="Proteomes" id="UP001207654"/>
    </source>
</evidence>
<sequence length="182" mass="20641">MNVFIEPESREALQTQLKETRQRERLLEEAAYRHYREDTADHALAKLLVTGDIKQTSFIERKKKIVRSEDGAAMVVRIYGGKTKAAVLFTVTNRHPSKPWSLVEARLRTTRPGEDQRPPFLFGEARPFALRADRDEIAPGETGNIAVVVDKSAFVTERGSMRNTTRSTNFVDTPLRHHSLPG</sequence>
<dbReference type="Pfam" id="PF09544">
    <property type="entry name" value="DUF2381"/>
    <property type="match status" value="1"/>
</dbReference>
<keyword evidence="2" id="KW-1185">Reference proteome</keyword>
<evidence type="ECO:0000313" key="1">
    <source>
        <dbReference type="EMBL" id="MCY1078856.1"/>
    </source>
</evidence>
<dbReference type="RefSeq" id="WP_267537616.1">
    <property type="nucleotide sequence ID" value="NZ_JAPNKA010000001.1"/>
</dbReference>
<organism evidence="1 2">
    <name type="scientific">Archangium lansingense</name>
    <dbReference type="NCBI Taxonomy" id="2995310"/>
    <lineage>
        <taxon>Bacteria</taxon>
        <taxon>Pseudomonadati</taxon>
        <taxon>Myxococcota</taxon>
        <taxon>Myxococcia</taxon>
        <taxon>Myxococcales</taxon>
        <taxon>Cystobacterineae</taxon>
        <taxon>Archangiaceae</taxon>
        <taxon>Archangium</taxon>
    </lineage>
</organism>
<accession>A0ABT4AB06</accession>
<reference evidence="1 2" key="1">
    <citation type="submission" date="2022-11" db="EMBL/GenBank/DDBJ databases">
        <title>Minimal conservation of predation-associated metabolite biosynthetic gene clusters underscores biosynthetic potential of Myxococcota including descriptions for ten novel species: Archangium lansinium sp. nov., Myxococcus landrumus sp. nov., Nannocystis bai.</title>
        <authorList>
            <person name="Ahearne A."/>
            <person name="Stevens C."/>
            <person name="Phillips K."/>
        </authorList>
    </citation>
    <scope>NUCLEOTIDE SEQUENCE [LARGE SCALE GENOMIC DNA]</scope>
    <source>
        <strain evidence="1 2">MIWBW</strain>
    </source>
</reference>
<comment type="caution">
    <text evidence="1">The sequence shown here is derived from an EMBL/GenBank/DDBJ whole genome shotgun (WGS) entry which is preliminary data.</text>
</comment>
<dbReference type="EMBL" id="JAPNKA010000001">
    <property type="protein sequence ID" value="MCY1078856.1"/>
    <property type="molecule type" value="Genomic_DNA"/>
</dbReference>
<dbReference type="Proteomes" id="UP001207654">
    <property type="component" value="Unassembled WGS sequence"/>
</dbReference>
<name>A0ABT4AB06_9BACT</name>